<evidence type="ECO:0000256" key="1">
    <source>
        <dbReference type="SAM" id="MobiDB-lite"/>
    </source>
</evidence>
<evidence type="ECO:0000313" key="3">
    <source>
        <dbReference type="EMBL" id="OGF77590.1"/>
    </source>
</evidence>
<dbReference type="EMBL" id="MFHT01000016">
    <property type="protein sequence ID" value="OGF77590.1"/>
    <property type="molecule type" value="Genomic_DNA"/>
</dbReference>
<feature type="transmembrane region" description="Helical" evidence="2">
    <location>
        <begin position="88"/>
        <end position="109"/>
    </location>
</feature>
<feature type="region of interest" description="Disordered" evidence="1">
    <location>
        <begin position="1"/>
        <end position="20"/>
    </location>
</feature>
<protein>
    <submittedName>
        <fullName evidence="3">Uncharacterized protein</fullName>
    </submittedName>
</protein>
<organism evidence="3 4">
    <name type="scientific">Candidatus Giovannonibacteria bacterium RIFCSPHIGHO2_12_FULL_43_15</name>
    <dbReference type="NCBI Taxonomy" id="1798341"/>
    <lineage>
        <taxon>Bacteria</taxon>
        <taxon>Candidatus Giovannoniibacteriota</taxon>
    </lineage>
</organism>
<keyword evidence="2" id="KW-0472">Membrane</keyword>
<comment type="caution">
    <text evidence="3">The sequence shown here is derived from an EMBL/GenBank/DDBJ whole genome shotgun (WGS) entry which is preliminary data.</text>
</comment>
<name>A0A1F5WPN9_9BACT</name>
<reference evidence="3 4" key="1">
    <citation type="journal article" date="2016" name="Nat. Commun.">
        <title>Thousands of microbial genomes shed light on interconnected biogeochemical processes in an aquifer system.</title>
        <authorList>
            <person name="Anantharaman K."/>
            <person name="Brown C.T."/>
            <person name="Hug L.A."/>
            <person name="Sharon I."/>
            <person name="Castelle C.J."/>
            <person name="Probst A.J."/>
            <person name="Thomas B.C."/>
            <person name="Singh A."/>
            <person name="Wilkins M.J."/>
            <person name="Karaoz U."/>
            <person name="Brodie E.L."/>
            <person name="Williams K.H."/>
            <person name="Hubbard S.S."/>
            <person name="Banfield J.F."/>
        </authorList>
    </citation>
    <scope>NUCLEOTIDE SEQUENCE [LARGE SCALE GENOMIC DNA]</scope>
</reference>
<evidence type="ECO:0000313" key="4">
    <source>
        <dbReference type="Proteomes" id="UP000177723"/>
    </source>
</evidence>
<evidence type="ECO:0000256" key="2">
    <source>
        <dbReference type="SAM" id="Phobius"/>
    </source>
</evidence>
<dbReference type="AlphaFoldDB" id="A0A1F5WPN9"/>
<proteinExistence type="predicted"/>
<keyword evidence="2" id="KW-0812">Transmembrane</keyword>
<accession>A0A1F5WPN9</accession>
<dbReference type="Proteomes" id="UP000177723">
    <property type="component" value="Unassembled WGS sequence"/>
</dbReference>
<sequence length="161" mass="18574">MQNFEINKEESSKTSQNLPSGSFVFPNANVVKLQGLASKDDPSAQELLVLMQARQELEKRFIDLEGHTDGLKKRIENYQSDLQKVNNFIIGIVVAVSIAFVVTTLTLYWNQILATKADRELYLKYNDIYKNYYDSVYQQQKQIDQLNSNLELLKAKNSYLK</sequence>
<feature type="compositionally biased region" description="Basic and acidic residues" evidence="1">
    <location>
        <begin position="1"/>
        <end position="12"/>
    </location>
</feature>
<keyword evidence="2" id="KW-1133">Transmembrane helix</keyword>
<gene>
    <name evidence="3" type="ORF">A3F23_00090</name>
</gene>